<dbReference type="Proteomes" id="UP000001933">
    <property type="component" value="Chromosome"/>
</dbReference>
<evidence type="ECO:0000256" key="2">
    <source>
        <dbReference type="ARBA" id="ARBA00023125"/>
    </source>
</evidence>
<dbReference type="CDD" id="cd00796">
    <property type="entry name" value="INT_Rci_Hp1_C"/>
    <property type="match status" value="1"/>
</dbReference>
<dbReference type="eggNOG" id="COG4974">
    <property type="taxonomic scope" value="Bacteria"/>
</dbReference>
<keyword evidence="6" id="KW-1185">Reference proteome</keyword>
<dbReference type="InterPro" id="IPR002104">
    <property type="entry name" value="Integrase_catalytic"/>
</dbReference>
<feature type="domain" description="Tyr recombinase" evidence="4">
    <location>
        <begin position="219"/>
        <end position="397"/>
    </location>
</feature>
<dbReference type="InterPro" id="IPR013762">
    <property type="entry name" value="Integrase-like_cat_sf"/>
</dbReference>
<dbReference type="PANTHER" id="PTHR30349:SF64">
    <property type="entry name" value="PROPHAGE INTEGRASE INTD-RELATED"/>
    <property type="match status" value="1"/>
</dbReference>
<gene>
    <name evidence="5" type="ORF">SYN_02227</name>
</gene>
<dbReference type="PANTHER" id="PTHR30349">
    <property type="entry name" value="PHAGE INTEGRASE-RELATED"/>
    <property type="match status" value="1"/>
</dbReference>
<dbReference type="Gene3D" id="1.10.443.10">
    <property type="entry name" value="Intergrase catalytic core"/>
    <property type="match status" value="1"/>
</dbReference>
<dbReference type="Gene3D" id="1.10.150.130">
    <property type="match status" value="1"/>
</dbReference>
<dbReference type="HOGENOM" id="CLU_027562_17_7_7"/>
<dbReference type="InterPro" id="IPR011010">
    <property type="entry name" value="DNA_brk_join_enz"/>
</dbReference>
<proteinExistence type="inferred from homology"/>
<dbReference type="EMBL" id="CP000252">
    <property type="protein sequence ID" value="ABC76499.1"/>
    <property type="molecule type" value="Genomic_DNA"/>
</dbReference>
<dbReference type="KEGG" id="sat:SYN_02227"/>
<name>Q2LQY7_SYNAS</name>
<organism evidence="5 6">
    <name type="scientific">Syntrophus aciditrophicus (strain SB)</name>
    <dbReference type="NCBI Taxonomy" id="56780"/>
    <lineage>
        <taxon>Bacteria</taxon>
        <taxon>Pseudomonadati</taxon>
        <taxon>Thermodesulfobacteriota</taxon>
        <taxon>Syntrophia</taxon>
        <taxon>Syntrophales</taxon>
        <taxon>Syntrophaceae</taxon>
        <taxon>Syntrophus</taxon>
    </lineage>
</organism>
<dbReference type="GO" id="GO:0006310">
    <property type="term" value="P:DNA recombination"/>
    <property type="evidence" value="ECO:0007669"/>
    <property type="project" value="UniProtKB-KW"/>
</dbReference>
<dbReference type="InParanoid" id="Q2LQY7"/>
<sequence length="421" mass="48651">MAIKWIHSEQKGVRYYVHPTKKYREGESGPYKKDRCYVIRYQAHGKRYEHVVGWASELDPKDGKHWNELKAATLRAELMGNAKGHQEVKTISDMREKARKQEEAKQAEVEKKEKESITFGKYFKDTYFPDMAHKKSKDVEQFIYDKWICPLIGKLRINDLTDFHLKKIKKNMEDSGKAVRTIHYAFAIVSQVWNRARKDKIVQRDCPTRDVKLPRIDNQKKRFLSPQEANDLLAYLKNKSRQLYELAYLSLYTGARFGELAGLTWRRINLKDGSIIFRNTKSGKDRTVFMTEGVKALFEAMPEGKADDLIFPDRKGKRLFSVSATFDRAIADLGLNKGVVDPRDKITFHSLRHTHASWLVNNGTNLFLVKEILGHADFKMTTRYSHPAADSIRQAMVGLEKKIPGMAESQTGQVVNFSKET</sequence>
<evidence type="ECO:0000256" key="3">
    <source>
        <dbReference type="ARBA" id="ARBA00023172"/>
    </source>
</evidence>
<dbReference type="InterPro" id="IPR050090">
    <property type="entry name" value="Tyrosine_recombinase_XerCD"/>
</dbReference>
<dbReference type="GO" id="GO:0003677">
    <property type="term" value="F:DNA binding"/>
    <property type="evidence" value="ECO:0007669"/>
    <property type="project" value="UniProtKB-KW"/>
</dbReference>
<keyword evidence="2" id="KW-0238">DNA-binding</keyword>
<evidence type="ECO:0000259" key="4">
    <source>
        <dbReference type="PROSITE" id="PS51898"/>
    </source>
</evidence>
<keyword evidence="3" id="KW-0233">DNA recombination</keyword>
<accession>Q2LQY7</accession>
<dbReference type="RefSeq" id="WP_011416533.1">
    <property type="nucleotide sequence ID" value="NC_007759.1"/>
</dbReference>
<dbReference type="Pfam" id="PF00589">
    <property type="entry name" value="Phage_integrase"/>
    <property type="match status" value="1"/>
</dbReference>
<dbReference type="SUPFAM" id="SSF56349">
    <property type="entry name" value="DNA breaking-rejoining enzymes"/>
    <property type="match status" value="1"/>
</dbReference>
<dbReference type="STRING" id="56780.SYN_02227"/>
<dbReference type="PROSITE" id="PS51898">
    <property type="entry name" value="TYR_RECOMBINASE"/>
    <property type="match status" value="1"/>
</dbReference>
<reference evidence="5 6" key="1">
    <citation type="journal article" date="2007" name="Proc. Natl. Acad. Sci. U.S.A.">
        <title>The genome of Syntrophus aciditrophicus: life at the thermodynamic limit of microbial growth.</title>
        <authorList>
            <person name="McInerney M.J."/>
            <person name="Rohlin L."/>
            <person name="Mouttaki H."/>
            <person name="Kim U."/>
            <person name="Krupp R.S."/>
            <person name="Rios-Hernandez L."/>
            <person name="Sieber J."/>
            <person name="Struchtemeyer C.G."/>
            <person name="Bhattacharyya A."/>
            <person name="Campbell J.W."/>
            <person name="Gunsalus R.P."/>
        </authorList>
    </citation>
    <scope>NUCLEOTIDE SEQUENCE [LARGE SCALE GENOMIC DNA]</scope>
    <source>
        <strain evidence="5 6">SB</strain>
    </source>
</reference>
<evidence type="ECO:0000256" key="1">
    <source>
        <dbReference type="ARBA" id="ARBA00008857"/>
    </source>
</evidence>
<dbReference type="AlphaFoldDB" id="Q2LQY7"/>
<comment type="similarity">
    <text evidence="1">Belongs to the 'phage' integrase family.</text>
</comment>
<evidence type="ECO:0000313" key="6">
    <source>
        <dbReference type="Proteomes" id="UP000001933"/>
    </source>
</evidence>
<evidence type="ECO:0000313" key="5">
    <source>
        <dbReference type="EMBL" id="ABC76499.1"/>
    </source>
</evidence>
<protein>
    <submittedName>
        <fullName evidence="5">Integrase family protein</fullName>
    </submittedName>
</protein>
<dbReference type="InterPro" id="IPR010998">
    <property type="entry name" value="Integrase_recombinase_N"/>
</dbReference>
<dbReference type="GO" id="GO:0015074">
    <property type="term" value="P:DNA integration"/>
    <property type="evidence" value="ECO:0007669"/>
    <property type="project" value="InterPro"/>
</dbReference>
<dbReference type="OrthoDB" id="9789256at2"/>